<dbReference type="GO" id="GO:0046872">
    <property type="term" value="F:metal ion binding"/>
    <property type="evidence" value="ECO:0007669"/>
    <property type="project" value="UniProtKB-KW"/>
</dbReference>
<dbReference type="PANTHER" id="PTHR33337">
    <property type="entry name" value="GFA DOMAIN-CONTAINING PROTEIN"/>
    <property type="match status" value="1"/>
</dbReference>
<accession>A0A1C7YV88</accession>
<dbReference type="Pfam" id="PF04828">
    <property type="entry name" value="GFA"/>
    <property type="match status" value="1"/>
</dbReference>
<dbReference type="PROSITE" id="PS51891">
    <property type="entry name" value="CENP_V_GFA"/>
    <property type="match status" value="1"/>
</dbReference>
<dbReference type="SUPFAM" id="SSF51316">
    <property type="entry name" value="Mss4-like"/>
    <property type="match status" value="1"/>
</dbReference>
<dbReference type="OrthoDB" id="7765631at2"/>
<protein>
    <submittedName>
        <fullName evidence="6">Aldehyde-activating protein</fullName>
    </submittedName>
</protein>
<evidence type="ECO:0000256" key="2">
    <source>
        <dbReference type="ARBA" id="ARBA00022723"/>
    </source>
</evidence>
<dbReference type="GO" id="GO:0016846">
    <property type="term" value="F:carbon-sulfur lyase activity"/>
    <property type="evidence" value="ECO:0007669"/>
    <property type="project" value="InterPro"/>
</dbReference>
<evidence type="ECO:0000259" key="5">
    <source>
        <dbReference type="PROSITE" id="PS51891"/>
    </source>
</evidence>
<keyword evidence="2" id="KW-0479">Metal-binding</keyword>
<dbReference type="Gene3D" id="3.90.1590.10">
    <property type="entry name" value="glutathione-dependent formaldehyde- activating enzyme (gfa)"/>
    <property type="match status" value="1"/>
</dbReference>
<evidence type="ECO:0000256" key="4">
    <source>
        <dbReference type="ARBA" id="ARBA00023239"/>
    </source>
</evidence>
<dbReference type="AlphaFoldDB" id="A0A1C7YV88"/>
<dbReference type="EMBL" id="LGSI01000074">
    <property type="protein sequence ID" value="OCR21591.1"/>
    <property type="molecule type" value="Genomic_DNA"/>
</dbReference>
<proteinExistence type="inferred from homology"/>
<name>A0A1C7YV88_PSESX</name>
<evidence type="ECO:0000313" key="7">
    <source>
        <dbReference type="Proteomes" id="UP000093104"/>
    </source>
</evidence>
<dbReference type="Proteomes" id="UP000093104">
    <property type="component" value="Unassembled WGS sequence"/>
</dbReference>
<gene>
    <name evidence="6" type="ORF">AFK24_28965</name>
</gene>
<evidence type="ECO:0000256" key="1">
    <source>
        <dbReference type="ARBA" id="ARBA00005495"/>
    </source>
</evidence>
<dbReference type="InterPro" id="IPR011057">
    <property type="entry name" value="Mss4-like_sf"/>
</dbReference>
<dbReference type="InterPro" id="IPR006913">
    <property type="entry name" value="CENP-V/GFA"/>
</dbReference>
<evidence type="ECO:0000313" key="6">
    <source>
        <dbReference type="EMBL" id="OCR21591.1"/>
    </source>
</evidence>
<dbReference type="RefSeq" id="WP_065836518.1">
    <property type="nucleotide sequence ID" value="NZ_LGSI01000074.1"/>
</dbReference>
<reference evidence="6 7" key="1">
    <citation type="submission" date="2015-07" db="EMBL/GenBank/DDBJ databases">
        <title>Draft genome sequence of a diazotrophic, plant growth-promoting rhizobacterium of the Pseudomonas syringae complex.</title>
        <authorList>
            <person name="Patten C.L."/>
            <person name="Jeong H."/>
        </authorList>
    </citation>
    <scope>NUCLEOTIDE SEQUENCE [LARGE SCALE GENOMIC DNA]</scope>
    <source>
        <strain evidence="6 7">GR12-2</strain>
    </source>
</reference>
<sequence length="147" mass="16351">MGFTGQCRCGQVHLQLQVETLPPLYACHCLNCQRWSGSALALHMLCSAQAIEVSGNMRTYTYTTEGHTSTHYACDTCFTRLFNETDEAPGMRVLRASVLNGAERLTPLAHIWVKRKQPWISLPAGVAQWPESPSPEEFANAISEQKP</sequence>
<keyword evidence="4" id="KW-0456">Lyase</keyword>
<feature type="domain" description="CENP-V/GFA" evidence="5">
    <location>
        <begin position="3"/>
        <end position="114"/>
    </location>
</feature>
<comment type="caution">
    <text evidence="6">The sequence shown here is derived from an EMBL/GenBank/DDBJ whole genome shotgun (WGS) entry which is preliminary data.</text>
</comment>
<keyword evidence="3" id="KW-0862">Zinc</keyword>
<dbReference type="PANTHER" id="PTHR33337:SF33">
    <property type="entry name" value="CENP-V_GFA DOMAIN-CONTAINING PROTEIN"/>
    <property type="match status" value="1"/>
</dbReference>
<organism evidence="6 7">
    <name type="scientific">Pseudomonas syringae</name>
    <dbReference type="NCBI Taxonomy" id="317"/>
    <lineage>
        <taxon>Bacteria</taxon>
        <taxon>Pseudomonadati</taxon>
        <taxon>Pseudomonadota</taxon>
        <taxon>Gammaproteobacteria</taxon>
        <taxon>Pseudomonadales</taxon>
        <taxon>Pseudomonadaceae</taxon>
        <taxon>Pseudomonas</taxon>
    </lineage>
</organism>
<evidence type="ECO:0000256" key="3">
    <source>
        <dbReference type="ARBA" id="ARBA00022833"/>
    </source>
</evidence>
<comment type="similarity">
    <text evidence="1">Belongs to the Gfa family.</text>
</comment>